<name>A0A6A6CA16_ZASCE</name>
<keyword evidence="2" id="KW-1185">Reference proteome</keyword>
<evidence type="ECO:0000313" key="2">
    <source>
        <dbReference type="Proteomes" id="UP000799537"/>
    </source>
</evidence>
<dbReference type="PANTHER" id="PTHR42085">
    <property type="entry name" value="F-BOX DOMAIN-CONTAINING PROTEIN"/>
    <property type="match status" value="1"/>
</dbReference>
<dbReference type="RefSeq" id="XP_033664926.1">
    <property type="nucleotide sequence ID" value="XM_033813528.1"/>
</dbReference>
<proteinExistence type="predicted"/>
<accession>A0A6A6CA16</accession>
<dbReference type="GeneID" id="54566800"/>
<evidence type="ECO:0000313" key="1">
    <source>
        <dbReference type="EMBL" id="KAF2164037.1"/>
    </source>
</evidence>
<dbReference type="EMBL" id="ML993606">
    <property type="protein sequence ID" value="KAF2164037.1"/>
    <property type="molecule type" value="Genomic_DNA"/>
</dbReference>
<gene>
    <name evidence="1" type="ORF">M409DRAFT_57131</name>
</gene>
<reference evidence="1" key="1">
    <citation type="journal article" date="2020" name="Stud. Mycol.">
        <title>101 Dothideomycetes genomes: a test case for predicting lifestyles and emergence of pathogens.</title>
        <authorList>
            <person name="Haridas S."/>
            <person name="Albert R."/>
            <person name="Binder M."/>
            <person name="Bloem J."/>
            <person name="Labutti K."/>
            <person name="Salamov A."/>
            <person name="Andreopoulos B."/>
            <person name="Baker S."/>
            <person name="Barry K."/>
            <person name="Bills G."/>
            <person name="Bluhm B."/>
            <person name="Cannon C."/>
            <person name="Castanera R."/>
            <person name="Culley D."/>
            <person name="Daum C."/>
            <person name="Ezra D."/>
            <person name="Gonzalez J."/>
            <person name="Henrissat B."/>
            <person name="Kuo A."/>
            <person name="Liang C."/>
            <person name="Lipzen A."/>
            <person name="Lutzoni F."/>
            <person name="Magnuson J."/>
            <person name="Mondo S."/>
            <person name="Nolan M."/>
            <person name="Ohm R."/>
            <person name="Pangilinan J."/>
            <person name="Park H.-J."/>
            <person name="Ramirez L."/>
            <person name="Alfaro M."/>
            <person name="Sun H."/>
            <person name="Tritt A."/>
            <person name="Yoshinaga Y."/>
            <person name="Zwiers L.-H."/>
            <person name="Turgeon B."/>
            <person name="Goodwin S."/>
            <person name="Spatafora J."/>
            <person name="Crous P."/>
            <person name="Grigoriev I."/>
        </authorList>
    </citation>
    <scope>NUCLEOTIDE SEQUENCE</scope>
    <source>
        <strain evidence="1">ATCC 36951</strain>
    </source>
</reference>
<sequence length="208" mass="23783">MASNVENASKLCRLLGLPAELRNEIYEYALSTGFVRVGDPTERGHRISRPNTALAPLTMTCKQIYKESRNIIYSVNKIILALPSDEKKSNAWFDKIVRKHKACGMRQGIEIWFIPGQTETSFLSRLRVMGEGLRYLNNTGVKVLIEARVHITALKRSFRLHFGINGREQIRNEMLEYIQWSPGWSHMPHKAEKVFNFADSAFSAVWSG</sequence>
<protein>
    <submittedName>
        <fullName evidence="1">Uncharacterized protein</fullName>
    </submittedName>
</protein>
<dbReference type="AlphaFoldDB" id="A0A6A6CA16"/>
<dbReference type="Proteomes" id="UP000799537">
    <property type="component" value="Unassembled WGS sequence"/>
</dbReference>
<dbReference type="InterPro" id="IPR038883">
    <property type="entry name" value="AN11006-like"/>
</dbReference>
<dbReference type="OrthoDB" id="5413827at2759"/>
<dbReference type="PANTHER" id="PTHR42085:SF1">
    <property type="entry name" value="F-BOX DOMAIN-CONTAINING PROTEIN"/>
    <property type="match status" value="1"/>
</dbReference>
<organism evidence="1 2">
    <name type="scientific">Zasmidium cellare ATCC 36951</name>
    <dbReference type="NCBI Taxonomy" id="1080233"/>
    <lineage>
        <taxon>Eukaryota</taxon>
        <taxon>Fungi</taxon>
        <taxon>Dikarya</taxon>
        <taxon>Ascomycota</taxon>
        <taxon>Pezizomycotina</taxon>
        <taxon>Dothideomycetes</taxon>
        <taxon>Dothideomycetidae</taxon>
        <taxon>Mycosphaerellales</taxon>
        <taxon>Mycosphaerellaceae</taxon>
        <taxon>Zasmidium</taxon>
    </lineage>
</organism>